<dbReference type="GO" id="GO:0140036">
    <property type="term" value="F:ubiquitin-modified protein reader activity"/>
    <property type="evidence" value="ECO:0007669"/>
    <property type="project" value="UniProtKB-ARBA"/>
</dbReference>
<organism evidence="10 11">
    <name type="scientific">Dimorphilus gyrociliatus</name>
    <dbReference type="NCBI Taxonomy" id="2664684"/>
    <lineage>
        <taxon>Eukaryota</taxon>
        <taxon>Metazoa</taxon>
        <taxon>Spiralia</taxon>
        <taxon>Lophotrochozoa</taxon>
        <taxon>Annelida</taxon>
        <taxon>Polychaeta</taxon>
        <taxon>Polychaeta incertae sedis</taxon>
        <taxon>Dinophilidae</taxon>
        <taxon>Dimorphilus</taxon>
    </lineage>
</organism>
<dbReference type="InterPro" id="IPR055285">
    <property type="entry name" value="ANKRD13_C"/>
</dbReference>
<keyword evidence="4" id="KW-0677">Repeat</keyword>
<keyword evidence="5" id="KW-0967">Endosome</keyword>
<evidence type="ECO:0000256" key="7">
    <source>
        <dbReference type="ARBA" id="ARBA00024956"/>
    </source>
</evidence>
<name>A0A7I8WB66_9ANNE</name>
<feature type="repeat" description="ANK" evidence="8">
    <location>
        <begin position="41"/>
        <end position="73"/>
    </location>
</feature>
<dbReference type="PANTHER" id="PTHR12447">
    <property type="entry name" value="ANKYRIN REPEAT DOMAIN-CONTAINING PROTEIN 13"/>
    <property type="match status" value="1"/>
</dbReference>
<evidence type="ECO:0000256" key="5">
    <source>
        <dbReference type="ARBA" id="ARBA00022753"/>
    </source>
</evidence>
<dbReference type="Pfam" id="PF12796">
    <property type="entry name" value="Ank_2"/>
    <property type="match status" value="1"/>
</dbReference>
<evidence type="ECO:0000256" key="8">
    <source>
        <dbReference type="PROSITE-ProRule" id="PRU00023"/>
    </source>
</evidence>
<keyword evidence="11" id="KW-1185">Reference proteome</keyword>
<dbReference type="GO" id="GO:0005886">
    <property type="term" value="C:plasma membrane"/>
    <property type="evidence" value="ECO:0007669"/>
    <property type="project" value="UniProtKB-SubCell"/>
</dbReference>
<dbReference type="OrthoDB" id="1585644at2759"/>
<comment type="caution">
    <text evidence="10">The sequence shown here is derived from an EMBL/GenBank/DDBJ whole genome shotgun (WGS) entry which is preliminary data.</text>
</comment>
<feature type="domain" description="Ankyrin repeat" evidence="9">
    <location>
        <begin position="157"/>
        <end position="464"/>
    </location>
</feature>
<dbReference type="InterPro" id="IPR036770">
    <property type="entry name" value="Ankyrin_rpt-contain_sf"/>
</dbReference>
<dbReference type="GO" id="GO:0005770">
    <property type="term" value="C:late endosome"/>
    <property type="evidence" value="ECO:0007669"/>
    <property type="project" value="UniProtKB-SubCell"/>
</dbReference>
<keyword evidence="6" id="KW-0472">Membrane</keyword>
<evidence type="ECO:0000256" key="6">
    <source>
        <dbReference type="ARBA" id="ARBA00023136"/>
    </source>
</evidence>
<dbReference type="PANTHER" id="PTHR12447:SF31">
    <property type="entry name" value="LD31969P"/>
    <property type="match status" value="1"/>
</dbReference>
<dbReference type="InterPro" id="IPR003903">
    <property type="entry name" value="UIM_dom"/>
</dbReference>
<dbReference type="SUPFAM" id="SSF48403">
    <property type="entry name" value="Ankyrin repeat"/>
    <property type="match status" value="1"/>
</dbReference>
<dbReference type="GO" id="GO:0002091">
    <property type="term" value="P:negative regulation of receptor internalization"/>
    <property type="evidence" value="ECO:0007669"/>
    <property type="project" value="UniProtKB-ARBA"/>
</dbReference>
<proteinExistence type="predicted"/>
<reference evidence="10 11" key="1">
    <citation type="submission" date="2020-08" db="EMBL/GenBank/DDBJ databases">
        <authorList>
            <person name="Hejnol A."/>
        </authorList>
    </citation>
    <scope>NUCLEOTIDE SEQUENCE [LARGE SCALE GENOMIC DNA]</scope>
</reference>
<protein>
    <submittedName>
        <fullName evidence="10">DgyrCDS13613</fullName>
    </submittedName>
</protein>
<dbReference type="AlphaFoldDB" id="A0A7I8WB66"/>
<evidence type="ECO:0000313" key="10">
    <source>
        <dbReference type="EMBL" id="CAD5125374.1"/>
    </source>
</evidence>
<dbReference type="PROSITE" id="PS50297">
    <property type="entry name" value="ANK_REP_REGION"/>
    <property type="match status" value="1"/>
</dbReference>
<dbReference type="SMART" id="SM00726">
    <property type="entry name" value="UIM"/>
    <property type="match status" value="3"/>
</dbReference>
<keyword evidence="3" id="KW-1003">Cell membrane</keyword>
<evidence type="ECO:0000313" key="11">
    <source>
        <dbReference type="Proteomes" id="UP000549394"/>
    </source>
</evidence>
<dbReference type="SMART" id="SM00248">
    <property type="entry name" value="ANK"/>
    <property type="match status" value="2"/>
</dbReference>
<dbReference type="FunFam" id="1.25.40.20:FF:000057">
    <property type="entry name" value="Ankyrin repeat domain-containing protein 13B"/>
    <property type="match status" value="1"/>
</dbReference>
<comment type="function">
    <text evidence="7">Ubiquitin-binding protein that specifically recognizes and binds 'Lys-63'-linked ubiquitin. Does not bind 'Lys-48'-linked ubiquitin. Positively regulates the internalization of ligand-activated EGFR by binding to the Ub moiety of ubiquitinated EGFR at the cell membrane.</text>
</comment>
<dbReference type="PROSITE" id="PS50088">
    <property type="entry name" value="ANK_REPEAT"/>
    <property type="match status" value="1"/>
</dbReference>
<dbReference type="PROSITE" id="PS50330">
    <property type="entry name" value="UIM"/>
    <property type="match status" value="2"/>
</dbReference>
<dbReference type="Pfam" id="PF11904">
    <property type="entry name" value="ANKRD13_C"/>
    <property type="match status" value="1"/>
</dbReference>
<evidence type="ECO:0000256" key="2">
    <source>
        <dbReference type="ARBA" id="ARBA00004603"/>
    </source>
</evidence>
<evidence type="ECO:0000256" key="1">
    <source>
        <dbReference type="ARBA" id="ARBA00004236"/>
    </source>
</evidence>
<evidence type="ECO:0000256" key="3">
    <source>
        <dbReference type="ARBA" id="ARBA00022475"/>
    </source>
</evidence>
<evidence type="ECO:0000259" key="9">
    <source>
        <dbReference type="Pfam" id="PF11904"/>
    </source>
</evidence>
<gene>
    <name evidence="10" type="ORF">DGYR_LOCUS12752</name>
</gene>
<comment type="subcellular location">
    <subcellularLocation>
        <location evidence="1">Cell membrane</location>
    </subcellularLocation>
    <subcellularLocation>
        <location evidence="2">Late endosome</location>
    </subcellularLocation>
</comment>
<keyword evidence="8" id="KW-0040">ANK repeat</keyword>
<sequence>MSASNLSQLFPLHWHVWSNNYVELDKELLKGQNNLEALDPRGRTPLMLAVVLGHLESTRLLLKFGADATFQDKKYWSVVHEATSTGDPELVALILQHRDAQREKKKTQNIPCLLKILKESPDFYVEMKWEFSSWVPLISRVCPSDTYRVWKSGAQVRIDTTLIGFDNMKWIRGNRSCVFKATENGAEVLEIDHDTRTTRREMLDLQPVPDQILQPTEDAVAVRLTSPIATTFIDVDRISFERSKSGIWGWRSDRSETLNGLECKVFSASNVEIITQSRSEHLTELDKKQSKSQNQRTILDSLLSTVETQKAANNSQYTCETSSTQNNPCNITPEEYFNDRIDLQGRDIGRPKETSTKTQRFKATLWLSEEFPLNLQEQVQPIIDLMAVSNAHFQKLKDFITLQLPSGFPVKIEIPLFHVINARITFDNIYSLKNPVENVHSYQDGTVSRCTIDDEVFDVGSNYKILQSGIMNPRFHDEDERLLRFAIKQSLVESGTERDQVTLMEALNQSKPTDEPSGFLMASDEERALQRALEESLSLVGAQTNDIVEASSVPNVDDDLMLAIDMSVREQEQRDERRRKEDEELEQVLKLSMLEK</sequence>
<dbReference type="InterPro" id="IPR021832">
    <property type="entry name" value="ANKRD13"/>
</dbReference>
<dbReference type="InterPro" id="IPR002110">
    <property type="entry name" value="Ankyrin_rpt"/>
</dbReference>
<dbReference type="EMBL" id="CAJFCJ010000026">
    <property type="protein sequence ID" value="CAD5125374.1"/>
    <property type="molecule type" value="Genomic_DNA"/>
</dbReference>
<dbReference type="Proteomes" id="UP000549394">
    <property type="component" value="Unassembled WGS sequence"/>
</dbReference>
<evidence type="ECO:0000256" key="4">
    <source>
        <dbReference type="ARBA" id="ARBA00022737"/>
    </source>
</evidence>
<accession>A0A7I8WB66</accession>
<dbReference type="Gene3D" id="1.25.40.20">
    <property type="entry name" value="Ankyrin repeat-containing domain"/>
    <property type="match status" value="1"/>
</dbReference>